<dbReference type="GeneID" id="81407196"/>
<sequence length="160" mass="17634">MSDETYPSWSLEALPRKERKWLSLFSLRFGAVLCTMTAIICFAWAMQEHNRVGVATDGLGSAFAAINLGTVSYGFVWSSVVLIVVLCNCAVHPGIIIAFDCIAFVAQIITVSFELHELAYWHAGGYKMRNTRAADVLYGVECLACSRKAGRQNAKQTFEA</sequence>
<evidence type="ECO:0000256" key="1">
    <source>
        <dbReference type="SAM" id="Phobius"/>
    </source>
</evidence>
<keyword evidence="1" id="KW-0472">Membrane</keyword>
<evidence type="ECO:0000313" key="2">
    <source>
        <dbReference type="EMBL" id="KAJ5131243.1"/>
    </source>
</evidence>
<evidence type="ECO:0000313" key="3">
    <source>
        <dbReference type="Proteomes" id="UP001149079"/>
    </source>
</evidence>
<proteinExistence type="predicted"/>
<comment type="caution">
    <text evidence="2">The sequence shown here is derived from an EMBL/GenBank/DDBJ whole genome shotgun (WGS) entry which is preliminary data.</text>
</comment>
<accession>A0A9W9GWN2</accession>
<gene>
    <name evidence="2" type="ORF">N7515_007282</name>
</gene>
<organism evidence="2 3">
    <name type="scientific">Penicillium bovifimosum</name>
    <dbReference type="NCBI Taxonomy" id="126998"/>
    <lineage>
        <taxon>Eukaryota</taxon>
        <taxon>Fungi</taxon>
        <taxon>Dikarya</taxon>
        <taxon>Ascomycota</taxon>
        <taxon>Pezizomycotina</taxon>
        <taxon>Eurotiomycetes</taxon>
        <taxon>Eurotiomycetidae</taxon>
        <taxon>Eurotiales</taxon>
        <taxon>Aspergillaceae</taxon>
        <taxon>Penicillium</taxon>
    </lineage>
</organism>
<dbReference type="AlphaFoldDB" id="A0A9W9GWN2"/>
<dbReference type="OrthoDB" id="4361504at2759"/>
<keyword evidence="1" id="KW-0812">Transmembrane</keyword>
<keyword evidence="3" id="KW-1185">Reference proteome</keyword>
<name>A0A9W9GWN2_9EURO</name>
<keyword evidence="1" id="KW-1133">Transmembrane helix</keyword>
<dbReference type="RefSeq" id="XP_056521622.1">
    <property type="nucleotide sequence ID" value="XM_056668026.1"/>
</dbReference>
<feature type="transmembrane region" description="Helical" evidence="1">
    <location>
        <begin position="65"/>
        <end position="87"/>
    </location>
</feature>
<dbReference type="EMBL" id="JAPQKL010000005">
    <property type="protein sequence ID" value="KAJ5131243.1"/>
    <property type="molecule type" value="Genomic_DNA"/>
</dbReference>
<reference evidence="2" key="2">
    <citation type="journal article" date="2023" name="IMA Fungus">
        <title>Comparative genomic study of the Penicillium genus elucidates a diverse pangenome and 15 lateral gene transfer events.</title>
        <authorList>
            <person name="Petersen C."/>
            <person name="Sorensen T."/>
            <person name="Nielsen M.R."/>
            <person name="Sondergaard T.E."/>
            <person name="Sorensen J.L."/>
            <person name="Fitzpatrick D.A."/>
            <person name="Frisvad J.C."/>
            <person name="Nielsen K.L."/>
        </authorList>
    </citation>
    <scope>NUCLEOTIDE SEQUENCE</scope>
    <source>
        <strain evidence="2">IBT 22155</strain>
    </source>
</reference>
<reference evidence="2" key="1">
    <citation type="submission" date="2022-11" db="EMBL/GenBank/DDBJ databases">
        <authorList>
            <person name="Petersen C."/>
        </authorList>
    </citation>
    <scope>NUCLEOTIDE SEQUENCE</scope>
    <source>
        <strain evidence="2">IBT 22155</strain>
    </source>
</reference>
<dbReference type="Proteomes" id="UP001149079">
    <property type="component" value="Unassembled WGS sequence"/>
</dbReference>
<feature type="transmembrane region" description="Helical" evidence="1">
    <location>
        <begin position="94"/>
        <end position="113"/>
    </location>
</feature>
<feature type="transmembrane region" description="Helical" evidence="1">
    <location>
        <begin position="21"/>
        <end position="45"/>
    </location>
</feature>
<protein>
    <recommendedName>
        <fullName evidence="4">MARVEL domain-containing protein</fullName>
    </recommendedName>
</protein>
<evidence type="ECO:0008006" key="4">
    <source>
        <dbReference type="Google" id="ProtNLM"/>
    </source>
</evidence>